<feature type="compositionally biased region" description="Basic and acidic residues" evidence="1">
    <location>
        <begin position="15"/>
        <end position="29"/>
    </location>
</feature>
<feature type="region of interest" description="Disordered" evidence="1">
    <location>
        <begin position="1"/>
        <end position="66"/>
    </location>
</feature>
<sequence>VFGAHDAVSVTKSSRSPESHGERHIERYDIAASPSDPRPPKKRYTGSESSSNEQPSGESPCGAQLPRAAPPPSFRNIFSGEQFLQLLFNWQWVEIDNTQLPSVMRGGEGFVAVHMVQLMLLSKFPPAIPTEIISRFTMVSHKMSTVEAWQFNAINAIKRKFDLGYQLFTTQDEVVRFSDVQMFYWNVKALNLSRIIQVTS</sequence>
<keyword evidence="2" id="KW-1185">Reference proteome</keyword>
<dbReference type="AlphaFoldDB" id="A0A0K0CSV3"/>
<accession>A0A0K0CSV3</accession>
<proteinExistence type="predicted"/>
<reference evidence="2" key="1">
    <citation type="submission" date="2012-09" db="EMBL/GenBank/DDBJ databases">
        <authorList>
            <person name="Martin A.A."/>
        </authorList>
    </citation>
    <scope>NUCLEOTIDE SEQUENCE</scope>
</reference>
<dbReference type="Proteomes" id="UP000035642">
    <property type="component" value="Unassembled WGS sequence"/>
</dbReference>
<reference evidence="3" key="2">
    <citation type="submission" date="2017-02" db="UniProtKB">
        <authorList>
            <consortium name="WormBaseParasite"/>
        </authorList>
    </citation>
    <scope>IDENTIFICATION</scope>
</reference>
<evidence type="ECO:0000313" key="3">
    <source>
        <dbReference type="WBParaSite" id="ACAC_0000009001-mRNA-1"/>
    </source>
</evidence>
<name>A0A0K0CSV3_ANGCA</name>
<protein>
    <submittedName>
        <fullName evidence="3">Calponin-homology (CH) domain-containing protein</fullName>
    </submittedName>
</protein>
<organism evidence="2 3">
    <name type="scientific">Angiostrongylus cantonensis</name>
    <name type="common">Rat lungworm</name>
    <dbReference type="NCBI Taxonomy" id="6313"/>
    <lineage>
        <taxon>Eukaryota</taxon>
        <taxon>Metazoa</taxon>
        <taxon>Ecdysozoa</taxon>
        <taxon>Nematoda</taxon>
        <taxon>Chromadorea</taxon>
        <taxon>Rhabditida</taxon>
        <taxon>Rhabditina</taxon>
        <taxon>Rhabditomorpha</taxon>
        <taxon>Strongyloidea</taxon>
        <taxon>Metastrongylidae</taxon>
        <taxon>Angiostrongylus</taxon>
    </lineage>
</organism>
<evidence type="ECO:0000256" key="1">
    <source>
        <dbReference type="SAM" id="MobiDB-lite"/>
    </source>
</evidence>
<evidence type="ECO:0000313" key="2">
    <source>
        <dbReference type="Proteomes" id="UP000035642"/>
    </source>
</evidence>
<dbReference type="WBParaSite" id="ACAC_0000009001-mRNA-1">
    <property type="protein sequence ID" value="ACAC_0000009001-mRNA-1"/>
    <property type="gene ID" value="ACAC_0000009001"/>
</dbReference>
<feature type="compositionally biased region" description="Polar residues" evidence="1">
    <location>
        <begin position="46"/>
        <end position="57"/>
    </location>
</feature>